<evidence type="ECO:0000313" key="5">
    <source>
        <dbReference type="EMBL" id="NSL51784.1"/>
    </source>
</evidence>
<comment type="subunit">
    <text evidence="4">Interacts with translational regulator CsrA and flagellin(s).</text>
</comment>
<accession>A0A8J8GDD3</accession>
<name>A0A8J8GDD3_9BACI</name>
<keyword evidence="6" id="KW-1185">Reference proteome</keyword>
<dbReference type="InterPro" id="IPR003775">
    <property type="entry name" value="Flagellar_assembly_factor_FliW"/>
</dbReference>
<keyword evidence="2 4" id="KW-1005">Bacterial flagellum biogenesis</keyword>
<dbReference type="AlphaFoldDB" id="A0A8J8GDD3"/>
<comment type="subcellular location">
    <subcellularLocation>
        <location evidence="4">Cytoplasm</location>
    </subcellularLocation>
</comment>
<keyword evidence="5" id="KW-0282">Flagellum</keyword>
<keyword evidence="5" id="KW-0969">Cilium</keyword>
<dbReference type="Pfam" id="PF02623">
    <property type="entry name" value="FliW"/>
    <property type="match status" value="1"/>
</dbReference>
<keyword evidence="4" id="KW-0143">Chaperone</keyword>
<sequence length="149" mass="16892">MIIQTKYHGELEIDEKKIIHFEEGIPSFEDEKQFIILPLEDSPFLILQSVKTASLGFVLISPFEYFPDYDAVLPDAAVKKLKIENENEVVVFTILTVHEPFENTTANLRAPIVVNTKAQLGKQVILNNDKYTTKHRIIKKSPAPIGEEG</sequence>
<dbReference type="NCBIfam" id="NF009793">
    <property type="entry name" value="PRK13285.1-1"/>
    <property type="match status" value="1"/>
</dbReference>
<dbReference type="PANTHER" id="PTHR39190:SF1">
    <property type="entry name" value="FLAGELLAR ASSEMBLY FACTOR FLIW"/>
    <property type="match status" value="1"/>
</dbReference>
<evidence type="ECO:0000256" key="2">
    <source>
        <dbReference type="ARBA" id="ARBA00022795"/>
    </source>
</evidence>
<dbReference type="EMBL" id="JABTTE010000009">
    <property type="protein sequence ID" value="NSL51784.1"/>
    <property type="molecule type" value="Genomic_DNA"/>
</dbReference>
<dbReference type="Gene3D" id="2.30.290.10">
    <property type="entry name" value="BH3618-like"/>
    <property type="match status" value="1"/>
</dbReference>
<protein>
    <recommendedName>
        <fullName evidence="4">Flagellar assembly factor FliW</fullName>
    </recommendedName>
</protein>
<gene>
    <name evidence="4 5" type="primary">fliW</name>
    <name evidence="5" type="ORF">HR057_08385</name>
</gene>
<keyword evidence="1 4" id="KW-0963">Cytoplasm</keyword>
<dbReference type="GO" id="GO:0005737">
    <property type="term" value="C:cytoplasm"/>
    <property type="evidence" value="ECO:0007669"/>
    <property type="project" value="UniProtKB-SubCell"/>
</dbReference>
<dbReference type="GO" id="GO:0006417">
    <property type="term" value="P:regulation of translation"/>
    <property type="evidence" value="ECO:0007669"/>
    <property type="project" value="UniProtKB-KW"/>
</dbReference>
<keyword evidence="5" id="KW-0966">Cell projection</keyword>
<dbReference type="InterPro" id="IPR024046">
    <property type="entry name" value="Flagellar_assmbl_FliW_dom_sf"/>
</dbReference>
<proteinExistence type="inferred from homology"/>
<reference evidence="5" key="1">
    <citation type="submission" date="2020-06" db="EMBL/GenBank/DDBJ databases">
        <title>A novel thermopfilic bacterium from Erzurum, Turkey.</title>
        <authorList>
            <person name="Adiguzel A."/>
            <person name="Ay H."/>
            <person name="Baltaci M.O."/>
        </authorList>
    </citation>
    <scope>NUCLEOTIDE SEQUENCE</scope>
    <source>
        <strain evidence="5">P2</strain>
    </source>
</reference>
<dbReference type="Proteomes" id="UP000625804">
    <property type="component" value="Unassembled WGS sequence"/>
</dbReference>
<comment type="caution">
    <text evidence="5">The sequence shown here is derived from an EMBL/GenBank/DDBJ whole genome shotgun (WGS) entry which is preliminary data.</text>
</comment>
<keyword evidence="3 4" id="KW-0810">Translation regulation</keyword>
<comment type="function">
    <text evidence="4">Acts as an anti-CsrA protein, binds CsrA and prevents it from repressing translation of its target genes, one of which is flagellin. Binds to flagellin and participates in the assembly of the flagellum.</text>
</comment>
<dbReference type="PANTHER" id="PTHR39190">
    <property type="entry name" value="FLAGELLAR ASSEMBLY FACTOR FLIW"/>
    <property type="match status" value="1"/>
</dbReference>
<evidence type="ECO:0000256" key="4">
    <source>
        <dbReference type="HAMAP-Rule" id="MF_01185"/>
    </source>
</evidence>
<evidence type="ECO:0000256" key="1">
    <source>
        <dbReference type="ARBA" id="ARBA00022490"/>
    </source>
</evidence>
<dbReference type="HAMAP" id="MF_01185">
    <property type="entry name" value="FliW"/>
    <property type="match status" value="1"/>
</dbReference>
<dbReference type="SUPFAM" id="SSF141457">
    <property type="entry name" value="BH3618-like"/>
    <property type="match status" value="1"/>
</dbReference>
<dbReference type="GO" id="GO:0044780">
    <property type="term" value="P:bacterial-type flagellum assembly"/>
    <property type="evidence" value="ECO:0007669"/>
    <property type="project" value="UniProtKB-UniRule"/>
</dbReference>
<dbReference type="RefSeq" id="WP_173730988.1">
    <property type="nucleotide sequence ID" value="NZ_JABTTE010000009.1"/>
</dbReference>
<organism evidence="5 6">
    <name type="scientific">Calidifontibacillus erzurumensis</name>
    <dbReference type="NCBI Taxonomy" id="2741433"/>
    <lineage>
        <taxon>Bacteria</taxon>
        <taxon>Bacillati</taxon>
        <taxon>Bacillota</taxon>
        <taxon>Bacilli</taxon>
        <taxon>Bacillales</taxon>
        <taxon>Bacillaceae</taxon>
        <taxon>Calidifontibacillus/Schinkia group</taxon>
        <taxon>Calidifontibacillus</taxon>
    </lineage>
</organism>
<comment type="similarity">
    <text evidence="4">Belongs to the FliW family.</text>
</comment>
<evidence type="ECO:0000313" key="6">
    <source>
        <dbReference type="Proteomes" id="UP000625804"/>
    </source>
</evidence>
<evidence type="ECO:0000256" key="3">
    <source>
        <dbReference type="ARBA" id="ARBA00022845"/>
    </source>
</evidence>